<comment type="caution">
    <text evidence="3">The sequence shown here is derived from an EMBL/GenBank/DDBJ whole genome shotgun (WGS) entry which is preliminary data.</text>
</comment>
<name>A0ABR0GXV6_9PEZI</name>
<dbReference type="Gene3D" id="1.10.10.1210">
    <property type="entry name" value="MAGE homology domain, winged helix WH2 motif"/>
    <property type="match status" value="1"/>
</dbReference>
<gene>
    <name evidence="3" type="ORF">QC762_120190</name>
</gene>
<dbReference type="PANTHER" id="PTHR11736:SF14">
    <property type="entry name" value="NSE3 HOMOLOG, SMC5-SMC6 COMPLEX COMPONENT"/>
    <property type="match status" value="1"/>
</dbReference>
<dbReference type="EMBL" id="JAFFHA010000001">
    <property type="protein sequence ID" value="KAK4660570.1"/>
    <property type="molecule type" value="Genomic_DNA"/>
</dbReference>
<dbReference type="GeneID" id="87906361"/>
<dbReference type="InterPro" id="IPR002190">
    <property type="entry name" value="MHD_dom"/>
</dbReference>
<evidence type="ECO:0000313" key="4">
    <source>
        <dbReference type="Proteomes" id="UP001323405"/>
    </source>
</evidence>
<feature type="compositionally biased region" description="Basic and acidic residues" evidence="1">
    <location>
        <begin position="347"/>
        <end position="365"/>
    </location>
</feature>
<evidence type="ECO:0000256" key="1">
    <source>
        <dbReference type="SAM" id="MobiDB-lite"/>
    </source>
</evidence>
<keyword evidence="4" id="KW-1185">Reference proteome</keyword>
<evidence type="ECO:0000313" key="3">
    <source>
        <dbReference type="EMBL" id="KAK4660570.1"/>
    </source>
</evidence>
<dbReference type="InterPro" id="IPR041899">
    <property type="entry name" value="MAGE_WH2"/>
</dbReference>
<sequence length="390" mass="43939">MLDAFSFSPHHFISSTPESLSDIIVDTNTLFVSRHQPTDSLMYASSTALRYWDDYMLERMPRLQQSRRQRPVDEDEDVDMHEPQDDQYASDGAADETMNGPPNEELSQLIKGLVRYAIACDFSRTPIRRDAIREKVRGTNGRQFKTAFAGAQKQLRAVFGMEMVELPARDKNLMTTEQKRKAAKSQSQKEATSNAYILTNILPEELRTPALTRPSKVVSAEGEAAYTALYTTIISLITISGGELSDTRLRRHLARLNAAEYMPSMNPNDPANPTEKTDVVLQRMIKHGYLVRMVDNRGNGDDDSTTWHVGPRGKAEVPKESIAGFVRTIYGGSDPELESKIQISLKGVKERKPEILEQEQEHGLGDEDEVREDEEMQEAGPSNGQRRRHA</sequence>
<dbReference type="Gene3D" id="1.10.10.1200">
    <property type="entry name" value="MAGE homology domain, winged helix WH1 motif"/>
    <property type="match status" value="1"/>
</dbReference>
<feature type="domain" description="MAGE" evidence="2">
    <location>
        <begin position="113"/>
        <end position="322"/>
    </location>
</feature>
<dbReference type="InterPro" id="IPR041898">
    <property type="entry name" value="MAGE_WH1"/>
</dbReference>
<dbReference type="InterPro" id="IPR037445">
    <property type="entry name" value="MAGE"/>
</dbReference>
<dbReference type="Pfam" id="PF01454">
    <property type="entry name" value="MAGE"/>
    <property type="match status" value="1"/>
</dbReference>
<accession>A0ABR0GXV6</accession>
<dbReference type="Proteomes" id="UP001323405">
    <property type="component" value="Unassembled WGS sequence"/>
</dbReference>
<evidence type="ECO:0000259" key="2">
    <source>
        <dbReference type="SMART" id="SM01373"/>
    </source>
</evidence>
<reference evidence="3 4" key="1">
    <citation type="journal article" date="2023" name="bioRxiv">
        <title>High-quality genome assemblies of four members of thePodospora anserinaspecies complex.</title>
        <authorList>
            <person name="Ament-Velasquez S.L."/>
            <person name="Vogan A.A."/>
            <person name="Wallerman O."/>
            <person name="Hartmann F."/>
            <person name="Gautier V."/>
            <person name="Silar P."/>
            <person name="Giraud T."/>
            <person name="Johannesson H."/>
        </authorList>
    </citation>
    <scope>NUCLEOTIDE SEQUENCE [LARGE SCALE GENOMIC DNA]</scope>
    <source>
        <strain evidence="3 4">CBS 415.72m</strain>
    </source>
</reference>
<proteinExistence type="predicted"/>
<feature type="compositionally biased region" description="Acidic residues" evidence="1">
    <location>
        <begin position="366"/>
        <end position="377"/>
    </location>
</feature>
<dbReference type="SMART" id="SM01373">
    <property type="entry name" value="MAGE"/>
    <property type="match status" value="1"/>
</dbReference>
<feature type="region of interest" description="Disordered" evidence="1">
    <location>
        <begin position="63"/>
        <end position="104"/>
    </location>
</feature>
<dbReference type="RefSeq" id="XP_062749540.1">
    <property type="nucleotide sequence ID" value="XM_062886454.1"/>
</dbReference>
<protein>
    <recommendedName>
        <fullName evidence="2">MAGE domain-containing protein</fullName>
    </recommendedName>
</protein>
<feature type="region of interest" description="Disordered" evidence="1">
    <location>
        <begin position="347"/>
        <end position="390"/>
    </location>
</feature>
<organism evidence="3 4">
    <name type="scientific">Podospora pseudocomata</name>
    <dbReference type="NCBI Taxonomy" id="2093779"/>
    <lineage>
        <taxon>Eukaryota</taxon>
        <taxon>Fungi</taxon>
        <taxon>Dikarya</taxon>
        <taxon>Ascomycota</taxon>
        <taxon>Pezizomycotina</taxon>
        <taxon>Sordariomycetes</taxon>
        <taxon>Sordariomycetidae</taxon>
        <taxon>Sordariales</taxon>
        <taxon>Podosporaceae</taxon>
        <taxon>Podospora</taxon>
    </lineage>
</organism>
<dbReference type="PANTHER" id="PTHR11736">
    <property type="entry name" value="MELANOMA-ASSOCIATED ANTIGEN MAGE ANTIGEN"/>
    <property type="match status" value="1"/>
</dbReference>